<sequence length="237" mass="26617">MKNRLVALIAAVVVGMSLVPPVASAEDAEGPNPFTFTFANGMCSFGVDDQNPEMKLFRQDSSINRSYVFDEVTKEVPEFAELRAMNPKLEDKTDPAYQAKWKLVAGKLKTAGYTDGDITWLDRQLRKGLLPYPLSAAYKPGNNPISPQKAKKWIDSEDKGRTQFFVFKNFRYLLGDGPQLHEYVYWLDDDHAPQPASKLSAKIMDKGNAGFELQLHRSIRMAGYGHDKLEECAHLGQ</sequence>
<dbReference type="Proteomes" id="UP000249886">
    <property type="component" value="Unassembled WGS sequence"/>
</dbReference>
<gene>
    <name evidence="2" type="ORF">NCTC10254_00424</name>
</gene>
<dbReference type="GeneID" id="84573135"/>
<evidence type="ECO:0008006" key="4">
    <source>
        <dbReference type="Google" id="ProtNLM"/>
    </source>
</evidence>
<feature type="signal peptide" evidence="1">
    <location>
        <begin position="1"/>
        <end position="25"/>
    </location>
</feature>
<comment type="caution">
    <text evidence="2">The sequence shown here is derived from an EMBL/GenBank/DDBJ whole genome shotgun (WGS) entry which is preliminary data.</text>
</comment>
<keyword evidence="1" id="KW-0732">Signal</keyword>
<accession>A0A6H9XVI7</accession>
<dbReference type="AlphaFoldDB" id="A0A6H9XVI7"/>
<proteinExistence type="predicted"/>
<dbReference type="EMBL" id="UARK01000001">
    <property type="protein sequence ID" value="SPW24059.1"/>
    <property type="molecule type" value="Genomic_DNA"/>
</dbReference>
<feature type="chain" id="PRO_5043215349" description="Secreted protein" evidence="1">
    <location>
        <begin position="26"/>
        <end position="237"/>
    </location>
</feature>
<organism evidence="2 3">
    <name type="scientific">Corynebacterium matruchotii</name>
    <dbReference type="NCBI Taxonomy" id="43768"/>
    <lineage>
        <taxon>Bacteria</taxon>
        <taxon>Bacillati</taxon>
        <taxon>Actinomycetota</taxon>
        <taxon>Actinomycetes</taxon>
        <taxon>Mycobacteriales</taxon>
        <taxon>Corynebacteriaceae</taxon>
        <taxon>Corynebacterium</taxon>
    </lineage>
</organism>
<protein>
    <recommendedName>
        <fullName evidence="4">Secreted protein</fullName>
    </recommendedName>
</protein>
<reference evidence="2 3" key="1">
    <citation type="submission" date="2018-06" db="EMBL/GenBank/DDBJ databases">
        <authorList>
            <consortium name="Pathogen Informatics"/>
            <person name="Doyle S."/>
        </authorList>
    </citation>
    <scope>NUCLEOTIDE SEQUENCE [LARGE SCALE GENOMIC DNA]</scope>
    <source>
        <strain evidence="2 3">NCTC10254</strain>
    </source>
</reference>
<name>A0A6H9XVI7_9CORY</name>
<evidence type="ECO:0000313" key="3">
    <source>
        <dbReference type="Proteomes" id="UP000249886"/>
    </source>
</evidence>
<dbReference type="RefSeq" id="WP_050773664.1">
    <property type="nucleotide sequence ID" value="NZ_CP050134.2"/>
</dbReference>
<evidence type="ECO:0000256" key="1">
    <source>
        <dbReference type="SAM" id="SignalP"/>
    </source>
</evidence>
<evidence type="ECO:0000313" key="2">
    <source>
        <dbReference type="EMBL" id="SPW24059.1"/>
    </source>
</evidence>